<protein>
    <recommendedName>
        <fullName evidence="9">Protein translocase subunit SecY</fullName>
    </recommendedName>
</protein>
<dbReference type="PRINTS" id="PR00303">
    <property type="entry name" value="SECYTRNLCASE"/>
</dbReference>
<feature type="transmembrane region" description="Helical" evidence="13">
    <location>
        <begin position="12"/>
        <end position="32"/>
    </location>
</feature>
<evidence type="ECO:0000256" key="5">
    <source>
        <dbReference type="ARBA" id="ARBA00022927"/>
    </source>
</evidence>
<evidence type="ECO:0000256" key="1">
    <source>
        <dbReference type="ARBA" id="ARBA00004141"/>
    </source>
</evidence>
<comment type="similarity">
    <text evidence="2 12">Belongs to the SecY/SEC61-alpha family.</text>
</comment>
<feature type="transmembrane region" description="Helical" evidence="13">
    <location>
        <begin position="133"/>
        <end position="155"/>
    </location>
</feature>
<dbReference type="FunFam" id="1.10.3370.10:FF:000001">
    <property type="entry name" value="Preprotein translocase subunit SecY"/>
    <property type="match status" value="1"/>
</dbReference>
<dbReference type="HAMAP" id="MF_01465">
    <property type="entry name" value="SecY"/>
    <property type="match status" value="1"/>
</dbReference>
<dbReference type="InterPro" id="IPR023201">
    <property type="entry name" value="SecY_dom_sf"/>
</dbReference>
<feature type="transmembrane region" description="Helical" evidence="13">
    <location>
        <begin position="287"/>
        <end position="310"/>
    </location>
</feature>
<feature type="transmembrane region" description="Helical" evidence="13">
    <location>
        <begin position="192"/>
        <end position="215"/>
    </location>
</feature>
<feature type="transmembrane region" description="Helical" evidence="13">
    <location>
        <begin position="52"/>
        <end position="73"/>
    </location>
</feature>
<dbReference type="Gene3D" id="1.10.3370.10">
    <property type="entry name" value="SecY subunit domain"/>
    <property type="match status" value="1"/>
</dbReference>
<evidence type="ECO:0000256" key="11">
    <source>
        <dbReference type="ARBA" id="ARBA00062357"/>
    </source>
</evidence>
<dbReference type="AlphaFoldDB" id="A0A0B5VUP9"/>
<evidence type="ECO:0000256" key="7">
    <source>
        <dbReference type="ARBA" id="ARBA00023010"/>
    </source>
</evidence>
<feature type="transmembrane region" description="Helical" evidence="13">
    <location>
        <begin position="162"/>
        <end position="180"/>
    </location>
</feature>
<evidence type="ECO:0000256" key="10">
    <source>
        <dbReference type="ARBA" id="ARBA00055151"/>
    </source>
</evidence>
<evidence type="ECO:0000256" key="2">
    <source>
        <dbReference type="ARBA" id="ARBA00005751"/>
    </source>
</evidence>
<keyword evidence="7" id="KW-0811">Translocation</keyword>
<evidence type="ECO:0000256" key="13">
    <source>
        <dbReference type="SAM" id="Phobius"/>
    </source>
</evidence>
<dbReference type="GeneID" id="23629487"/>
<dbReference type="NCBIfam" id="TIGR00967">
    <property type="entry name" value="3a0501s007"/>
    <property type="match status" value="1"/>
</dbReference>
<comment type="subcellular location">
    <subcellularLocation>
        <location evidence="1">Membrane</location>
        <topology evidence="1">Multi-pass membrane protein</topology>
    </subcellularLocation>
</comment>
<name>A0A0B5VUP9_9FLOR</name>
<proteinExistence type="inferred from homology"/>
<dbReference type="InterPro" id="IPR030659">
    <property type="entry name" value="SecY_CS"/>
</dbReference>
<feature type="transmembrane region" description="Helical" evidence="13">
    <location>
        <begin position="346"/>
        <end position="364"/>
    </location>
</feature>
<dbReference type="EMBL" id="KP308097">
    <property type="protein sequence ID" value="AJH65913.1"/>
    <property type="molecule type" value="Genomic_DNA"/>
</dbReference>
<dbReference type="PROSITE" id="PS00755">
    <property type="entry name" value="SECY_1"/>
    <property type="match status" value="1"/>
</dbReference>
<dbReference type="PANTHER" id="PTHR10906">
    <property type="entry name" value="SECY/SEC61-ALPHA FAMILY MEMBER"/>
    <property type="match status" value="1"/>
</dbReference>
<dbReference type="GO" id="GO:0016020">
    <property type="term" value="C:membrane"/>
    <property type="evidence" value="ECO:0007669"/>
    <property type="project" value="UniProtKB-SubCell"/>
</dbReference>
<dbReference type="GO" id="GO:0015031">
    <property type="term" value="P:protein transport"/>
    <property type="evidence" value="ECO:0007669"/>
    <property type="project" value="UniProtKB-KW"/>
</dbReference>
<evidence type="ECO:0000256" key="9">
    <source>
        <dbReference type="ARBA" id="ARBA00039733"/>
    </source>
</evidence>
<feature type="transmembrane region" description="Helical" evidence="13">
    <location>
        <begin position="109"/>
        <end position="127"/>
    </location>
</feature>
<sequence length="409" mass="45712">MEKRNKLTNRIILTLTVLFISRIGIFIPIPGIDQTEISGNVNQNAILNFLNIFSGGGFSTIGIFSLGIIPYINSSIITQLLIKIIPTLEEIQKNEGELGKQKINKITRYLTLTWAIIQSISITLWIKPHTFNWNINFLLDSTITLTTGSLIIMWFSEMITEYGIGNGASMLIFQNIISNIPKTIKNYSINNFESLITAISISLACLLILIINIIIQDSKRKIEIISSKQLGEQNKLAAQNYIPLKLNQGGVMPIIFASATMALPQYATLNINNLKNNLVVNFILSNSLFYLLMYSVLIIVFSFFYSSIILNTNDMAENLQKVGASIPSIRPGKETVEYLKKIINQLTFIGSIFLFLIAQFPLIISKISQVNLLQGLGTTSLLILVGVAIDTAKQIQTYIISEQYDNIME</sequence>
<comment type="function">
    <text evidence="10">The central subunit of the protein translocation channel SecYE. Consists of two halves formed by TMs 1-5 and 6-10. These two domains form a lateral gate at the front which open onto the bilayer between TMs 2 and 7, and are clamped together by SecE at the back. The channel is closed by both a pore ring composed of hydrophobic SecY resides and a short helix (helix 2A) on the extracellular side of the membrane which forms a plug.</text>
</comment>
<dbReference type="Pfam" id="PF00344">
    <property type="entry name" value="SecY"/>
    <property type="match status" value="1"/>
</dbReference>
<keyword evidence="14" id="KW-0934">Plastid</keyword>
<dbReference type="InterPro" id="IPR026593">
    <property type="entry name" value="SecY"/>
</dbReference>
<keyword evidence="5" id="KW-0653">Protein transport</keyword>
<comment type="subunit">
    <text evidence="11">Component of the plastid Sec protein translocase complex, which is composed of at least SecY, SecE and SecG.</text>
</comment>
<dbReference type="PIRSF" id="PIRSF004557">
    <property type="entry name" value="SecY"/>
    <property type="match status" value="1"/>
</dbReference>
<evidence type="ECO:0000256" key="6">
    <source>
        <dbReference type="ARBA" id="ARBA00022989"/>
    </source>
</evidence>
<reference evidence="14" key="1">
    <citation type="journal article" date="2015" name="J. Phycol.">
        <title>The Choreocolax polysiphoniae plastid forces a reevaluation of the evolutionary pathways to parasitism in red algae.</title>
        <authorList>
            <person name="Salomaki E.D."/>
            <person name="Nickles K.R."/>
            <person name="Lane C.E."/>
        </authorList>
    </citation>
    <scope>NUCLEOTIDE SEQUENCE</scope>
</reference>
<keyword evidence="6 13" id="KW-1133">Transmembrane helix</keyword>
<dbReference type="RefSeq" id="YP_009122155.1">
    <property type="nucleotide sequence ID" value="NC_026523.1"/>
</dbReference>
<gene>
    <name evidence="14" type="primary">secY</name>
</gene>
<evidence type="ECO:0000313" key="14">
    <source>
        <dbReference type="EMBL" id="AJH65913.1"/>
    </source>
</evidence>
<evidence type="ECO:0000256" key="8">
    <source>
        <dbReference type="ARBA" id="ARBA00023136"/>
    </source>
</evidence>
<feature type="transmembrane region" description="Helical" evidence="13">
    <location>
        <begin position="370"/>
        <end position="389"/>
    </location>
</feature>
<evidence type="ECO:0000256" key="3">
    <source>
        <dbReference type="ARBA" id="ARBA00022448"/>
    </source>
</evidence>
<keyword evidence="8 13" id="KW-0472">Membrane</keyword>
<dbReference type="SUPFAM" id="SSF103491">
    <property type="entry name" value="Preprotein translocase SecY subunit"/>
    <property type="match status" value="1"/>
</dbReference>
<geneLocation type="plastid" evidence="14"/>
<dbReference type="InterPro" id="IPR002208">
    <property type="entry name" value="SecY/SEC61-alpha"/>
</dbReference>
<evidence type="ECO:0000256" key="12">
    <source>
        <dbReference type="RuleBase" id="RU004349"/>
    </source>
</evidence>
<accession>A0A0B5VUP9</accession>
<evidence type="ECO:0000256" key="4">
    <source>
        <dbReference type="ARBA" id="ARBA00022692"/>
    </source>
</evidence>
<keyword evidence="3" id="KW-0813">Transport</keyword>
<keyword evidence="4 13" id="KW-0812">Transmembrane</keyword>
<feature type="transmembrane region" description="Helical" evidence="13">
    <location>
        <begin position="249"/>
        <end position="267"/>
    </location>
</feature>
<organism evidence="14">
    <name type="scientific">Vertebrata lanosa</name>
    <dbReference type="NCBI Taxonomy" id="1261582"/>
    <lineage>
        <taxon>Eukaryota</taxon>
        <taxon>Rhodophyta</taxon>
        <taxon>Florideophyceae</taxon>
        <taxon>Rhodymeniophycidae</taxon>
        <taxon>Ceramiales</taxon>
        <taxon>Rhodomelaceae</taxon>
        <taxon>Polysiphonioideae</taxon>
        <taxon>Vertebrata</taxon>
    </lineage>
</organism>